<gene>
    <name evidence="1" type="ORF">BET03_02625</name>
</gene>
<comment type="caution">
    <text evidence="1">The sequence shown here is derived from an EMBL/GenBank/DDBJ whole genome shotgun (WGS) entry which is preliminary data.</text>
</comment>
<name>A0A419TB60_9FIRM</name>
<reference evidence="1 2" key="1">
    <citation type="submission" date="2016-08" db="EMBL/GenBank/DDBJ databases">
        <title>Novel Firmicutes and Novel Genomes.</title>
        <authorList>
            <person name="Poppleton D.I."/>
            <person name="Gribaldo S."/>
        </authorList>
    </citation>
    <scope>NUCLEOTIDE SEQUENCE [LARGE SCALE GENOMIC DNA]</scope>
    <source>
        <strain evidence="1 2">CTT3</strain>
    </source>
</reference>
<dbReference type="Proteomes" id="UP000284177">
    <property type="component" value="Unassembled WGS sequence"/>
</dbReference>
<organism evidence="1 2">
    <name type="scientific">Thermohalobacter berrensis</name>
    <dbReference type="NCBI Taxonomy" id="99594"/>
    <lineage>
        <taxon>Bacteria</taxon>
        <taxon>Bacillati</taxon>
        <taxon>Bacillota</taxon>
        <taxon>Tissierellia</taxon>
        <taxon>Tissierellales</taxon>
        <taxon>Thermohalobacteraceae</taxon>
        <taxon>Thermohalobacter</taxon>
    </lineage>
</organism>
<dbReference type="RefSeq" id="WP_120166945.1">
    <property type="nucleotide sequence ID" value="NZ_MCIB01000001.1"/>
</dbReference>
<dbReference type="OrthoDB" id="1958145at2"/>
<evidence type="ECO:0000313" key="1">
    <source>
        <dbReference type="EMBL" id="RKD34734.1"/>
    </source>
</evidence>
<sequence length="149" mass="17312">MDFLGDILKVFFIIGIPIILKSLKDKKEINAKKNIKQRKKVNTINKKRIEKAENTVTFNVEDEKTNKPSEYMETNLEKGIDKIKDEGNIDCTIEDKNRHKKEDVKKDEIRDEIRENEIGIGNVKLSFKEDEIIKGILMAEILKKPKGLE</sequence>
<evidence type="ECO:0000313" key="2">
    <source>
        <dbReference type="Proteomes" id="UP000284177"/>
    </source>
</evidence>
<dbReference type="EMBL" id="MCIB01000001">
    <property type="protein sequence ID" value="RKD34734.1"/>
    <property type="molecule type" value="Genomic_DNA"/>
</dbReference>
<dbReference type="AlphaFoldDB" id="A0A419TB60"/>
<accession>A0A419TB60</accession>
<keyword evidence="2" id="KW-1185">Reference proteome</keyword>
<proteinExistence type="predicted"/>
<protein>
    <submittedName>
        <fullName evidence="1">Uncharacterized protein</fullName>
    </submittedName>
</protein>